<dbReference type="EMBL" id="AATQ01000036">
    <property type="protein sequence ID" value="EAU44861.1"/>
    <property type="molecule type" value="Genomic_DNA"/>
</dbReference>
<reference evidence="1 2" key="1">
    <citation type="journal article" date="2010" name="J. Bacteriol.">
        <title>Genome sequences of Pelagibaca bermudensis HTCC2601T and Maritimibacter alkaliphilus HTCC2654T, the type strains of two marine Roseobacter genera.</title>
        <authorList>
            <person name="Thrash J.C."/>
            <person name="Cho J.C."/>
            <person name="Ferriera S."/>
            <person name="Johnson J."/>
            <person name="Vergin K.L."/>
            <person name="Giovannoni S.J."/>
        </authorList>
    </citation>
    <scope>NUCLEOTIDE SEQUENCE [LARGE SCALE GENOMIC DNA]</scope>
    <source>
        <strain evidence="2">DSM 26914 / JCM 13377 / KCTC 12554 / HTCC2601</strain>
    </source>
</reference>
<dbReference type="HOGENOM" id="CLU_365559_0_0_5"/>
<organism evidence="1 2">
    <name type="scientific">Salipiger bermudensis (strain DSM 26914 / JCM 13377 / KCTC 12554 / HTCC2601)</name>
    <name type="common">Pelagibaca bermudensis</name>
    <dbReference type="NCBI Taxonomy" id="314265"/>
    <lineage>
        <taxon>Bacteria</taxon>
        <taxon>Pseudomonadati</taxon>
        <taxon>Pseudomonadota</taxon>
        <taxon>Alphaproteobacteria</taxon>
        <taxon>Rhodobacterales</taxon>
        <taxon>Roseobacteraceae</taxon>
        <taxon>Salipiger</taxon>
    </lineage>
</organism>
<protein>
    <submittedName>
        <fullName evidence="1">Subtilisin-like serine protease-like protein</fullName>
    </submittedName>
</protein>
<dbReference type="InterPro" id="IPR001343">
    <property type="entry name" value="Hemolysn_Ca-bd"/>
</dbReference>
<dbReference type="eggNOG" id="COG1404">
    <property type="taxonomic scope" value="Bacteria"/>
</dbReference>
<evidence type="ECO:0000313" key="1">
    <source>
        <dbReference type="EMBL" id="EAU44861.1"/>
    </source>
</evidence>
<dbReference type="AlphaFoldDB" id="Q0FKZ9"/>
<dbReference type="PROSITE" id="PS00330">
    <property type="entry name" value="HEMOLYSIN_CALCIUM"/>
    <property type="match status" value="1"/>
</dbReference>
<accession>Q0FKZ9</accession>
<evidence type="ECO:0000313" key="2">
    <source>
        <dbReference type="Proteomes" id="UP000006230"/>
    </source>
</evidence>
<comment type="caution">
    <text evidence="1">The sequence shown here is derived from an EMBL/GenBank/DDBJ whole genome shotgun (WGS) entry which is preliminary data.</text>
</comment>
<gene>
    <name evidence="1" type="ORF">R2601_11014</name>
</gene>
<keyword evidence="2" id="KW-1185">Reference proteome</keyword>
<keyword evidence="1" id="KW-0645">Protease</keyword>
<proteinExistence type="predicted"/>
<dbReference type="PRINTS" id="PR00313">
    <property type="entry name" value="CABNDNGRPT"/>
</dbReference>
<keyword evidence="1" id="KW-0378">Hydrolase</keyword>
<sequence length="763" mass="83970">MDNDVDWFATQLDADQYYRIDLVSASNGDVLGLGDPYFLGLRNSQGQIVYGTGDDDGGEGYNSRSIFSVAQSGTYYLAASAFGTSTGAYELNLTAYDFVDDFGADPETSGNFSVGETVSGEIQAGDVYQIQDDDWFAIELTAGESYIFDVSASGNGTSDSGGFPSIEGLYDSEGEYVSEWNDQVAYRGNKVLFTPDESGVYHVSVTNWDYFLEGEGGYELQASIYQRIDDFAATVDTTGILRVGEAATGEIEDNAFLPRADRDWFAVELEEGGVYQFVMSPTDATGSLSYSAVIRGIYDSEGDLIPVMVRNSYYLSNSLFFAPEANGTYFVSASAEWVDVYGAYEISAERIYSFDGYVPDAVASIQIHAYSPNYVDDASSTLVFGSDRDNTIRGISGHDVLLGAEGDDLLIGDDTADGQWLPGIEGAVFRLFEFLLDREPSERELQMGLENAYYSFYGLSDAAAFIIGSPEFDQRWGDLHGADLISFFYERLRGNVVDDDPYREIWLDQLERAYSWGLLPRYAEGEIASAFVLSEEYQSQSSGYDLTGRLVEFENQWGDEVFSSYQAVLGRRPDARGFENWLDRIENGLDLSGLTRMLLTSQEFEQSASGLSDRDFVELVLTNLDDTTSEVEVDFAAAQLDAGLSRDEFVAVQVLLNDDQGFDAWMRARGEDDVLAGGAGNDLLFGGPGSDRFVFAPDEGNDTVADLQSFDIIDLMAFGFADLDAALEAFHQDGDHLVFEAENTRIRFQSEQLAALTDDMLQV</sequence>
<dbReference type="Gene3D" id="2.60.120.380">
    <property type="match status" value="3"/>
</dbReference>
<dbReference type="STRING" id="314265.R2601_11014"/>
<dbReference type="InterPro" id="IPR011049">
    <property type="entry name" value="Serralysin-like_metalloprot_C"/>
</dbReference>
<dbReference type="GO" id="GO:0008233">
    <property type="term" value="F:peptidase activity"/>
    <property type="evidence" value="ECO:0007669"/>
    <property type="project" value="UniProtKB-KW"/>
</dbReference>
<dbReference type="InterPro" id="IPR018511">
    <property type="entry name" value="Hemolysin-typ_Ca-bd_CS"/>
</dbReference>
<dbReference type="SUPFAM" id="SSF51120">
    <property type="entry name" value="beta-Roll"/>
    <property type="match status" value="1"/>
</dbReference>
<dbReference type="eggNOG" id="COG2340">
    <property type="taxonomic scope" value="Bacteria"/>
</dbReference>
<dbReference type="Proteomes" id="UP000006230">
    <property type="component" value="Unassembled WGS sequence"/>
</dbReference>
<dbReference type="Pfam" id="PF00353">
    <property type="entry name" value="HemolysinCabind"/>
    <property type="match status" value="2"/>
</dbReference>
<name>Q0FKZ9_SALBH</name>
<dbReference type="GO" id="GO:0005509">
    <property type="term" value="F:calcium ion binding"/>
    <property type="evidence" value="ECO:0007669"/>
    <property type="project" value="InterPro"/>
</dbReference>
<dbReference type="GO" id="GO:0006508">
    <property type="term" value="P:proteolysis"/>
    <property type="evidence" value="ECO:0007669"/>
    <property type="project" value="UniProtKB-KW"/>
</dbReference>
<dbReference type="Gene3D" id="2.150.10.10">
    <property type="entry name" value="Serralysin-like metalloprotease, C-terminal"/>
    <property type="match status" value="1"/>
</dbReference>